<reference evidence="13" key="1">
    <citation type="submission" date="2025-08" db="UniProtKB">
        <authorList>
            <consortium name="RefSeq"/>
        </authorList>
    </citation>
    <scope>IDENTIFICATION</scope>
</reference>
<protein>
    <submittedName>
        <fullName evidence="13">Prostaglandin G/H synthase 2-like</fullName>
    </submittedName>
</protein>
<evidence type="ECO:0000256" key="8">
    <source>
        <dbReference type="ARBA" id="ARBA00023157"/>
    </source>
</evidence>
<dbReference type="GO" id="GO:0004601">
    <property type="term" value="F:peroxidase activity"/>
    <property type="evidence" value="ECO:0007669"/>
    <property type="project" value="InterPro"/>
</dbReference>
<evidence type="ECO:0000256" key="5">
    <source>
        <dbReference type="ARBA" id="ARBA00023002"/>
    </source>
</evidence>
<evidence type="ECO:0000256" key="6">
    <source>
        <dbReference type="ARBA" id="ARBA00023004"/>
    </source>
</evidence>
<dbReference type="InterPro" id="IPR037120">
    <property type="entry name" value="Haem_peroxidase_sf_animal"/>
</dbReference>
<gene>
    <name evidence="13" type="primary">LOC110288093</name>
</gene>
<dbReference type="GO" id="GO:0019371">
    <property type="term" value="P:cyclooxygenase pathway"/>
    <property type="evidence" value="ECO:0007669"/>
    <property type="project" value="TreeGrafter"/>
</dbReference>
<keyword evidence="4" id="KW-0223">Dioxygenase</keyword>
<feature type="compositionally biased region" description="Pro residues" evidence="11">
    <location>
        <begin position="286"/>
        <end position="300"/>
    </location>
</feature>
<evidence type="ECO:0000256" key="10">
    <source>
        <dbReference type="PIRSR" id="PIRSR619791-2"/>
    </source>
</evidence>
<dbReference type="GO" id="GO:0005737">
    <property type="term" value="C:cytoplasm"/>
    <property type="evidence" value="ECO:0007669"/>
    <property type="project" value="TreeGrafter"/>
</dbReference>
<dbReference type="GO" id="GO:0046872">
    <property type="term" value="F:metal ion binding"/>
    <property type="evidence" value="ECO:0007669"/>
    <property type="project" value="UniProtKB-KW"/>
</dbReference>
<dbReference type="Proteomes" id="UP000515126">
    <property type="component" value="Unplaced"/>
</dbReference>
<dbReference type="RefSeq" id="XP_021010200.1">
    <property type="nucleotide sequence ID" value="XM_021154541.1"/>
</dbReference>
<keyword evidence="2 10" id="KW-0479">Metal-binding</keyword>
<dbReference type="GO" id="GO:0006979">
    <property type="term" value="P:response to oxidative stress"/>
    <property type="evidence" value="ECO:0007669"/>
    <property type="project" value="InterPro"/>
</dbReference>
<dbReference type="GO" id="GO:0016702">
    <property type="term" value="F:oxidoreductase activity, acting on single donors with incorporation of molecular oxygen, incorporation of two atoms of oxygen"/>
    <property type="evidence" value="ECO:0007669"/>
    <property type="project" value="TreeGrafter"/>
</dbReference>
<dbReference type="Pfam" id="PF03098">
    <property type="entry name" value="An_peroxidase"/>
    <property type="match status" value="1"/>
</dbReference>
<keyword evidence="5" id="KW-0560">Oxidoreductase</keyword>
<name>A0A6P5P263_MUSCR</name>
<keyword evidence="12" id="KW-1185">Reference proteome</keyword>
<dbReference type="PRINTS" id="PR00457">
    <property type="entry name" value="ANPEROXIDASE"/>
</dbReference>
<evidence type="ECO:0000256" key="1">
    <source>
        <dbReference type="ARBA" id="ARBA00004174"/>
    </source>
</evidence>
<evidence type="ECO:0000256" key="11">
    <source>
        <dbReference type="SAM" id="MobiDB-lite"/>
    </source>
</evidence>
<dbReference type="KEGG" id="mcal:110288093"/>
<feature type="compositionally biased region" description="Basic residues" evidence="11">
    <location>
        <begin position="317"/>
        <end position="327"/>
    </location>
</feature>
<evidence type="ECO:0000256" key="7">
    <source>
        <dbReference type="ARBA" id="ARBA00023136"/>
    </source>
</evidence>
<evidence type="ECO:0000256" key="3">
    <source>
        <dbReference type="ARBA" id="ARBA00022729"/>
    </source>
</evidence>
<dbReference type="GO" id="GO:0043005">
    <property type="term" value="C:neuron projection"/>
    <property type="evidence" value="ECO:0007669"/>
    <property type="project" value="TreeGrafter"/>
</dbReference>
<sequence>MALVSIIGGEVYPLRVRDTQVDTQFAVGPEVFGLVPGLLMYATIWFWEHKRVCDILKQEHLEWEDERLFQTSRLILIGETSKIVIKDYLQHLTSYHFKLLFDPELLFNLQLHYHNCIASEFNTLYHWHPLLPHNFKVPGGRNLLITLKAVAKSSIDQTIEVKYQSLTEYCKHFSLTPYTAFEELPGEKEMAAELKALSSGFDVMELYPNLVVEKPHQHAIFRETMVEPGLQFPLRGLMGNSICSLQYWKTSTFGGKVGFKIINTDSIHSLLYKPVKELPVRQLLECPPPPLPPPPPPPGLLVPLSPDRSGLDPPLRSPRRAHPHPRRKEKERTNAKSGRDYAGDNRALKRKGRADPGGKEGFSMGVGGDGGARPALLQSPARSTQPSEPIPIPKLRFRLADLPNLHCSNMSEALHPGVLLQTWVRPGARSTPSPQNFQVPARAHL</sequence>
<dbReference type="SUPFAM" id="SSF48113">
    <property type="entry name" value="Heme-dependent peroxidases"/>
    <property type="match status" value="1"/>
</dbReference>
<accession>A0A6P5P263</accession>
<dbReference type="PANTHER" id="PTHR11903:SF8">
    <property type="entry name" value="PROSTAGLANDIN G_H SYNTHASE 2"/>
    <property type="match status" value="1"/>
</dbReference>
<evidence type="ECO:0000313" key="12">
    <source>
        <dbReference type="Proteomes" id="UP000515126"/>
    </source>
</evidence>
<dbReference type="GO" id="GO:0020037">
    <property type="term" value="F:heme binding"/>
    <property type="evidence" value="ECO:0007669"/>
    <property type="project" value="InterPro"/>
</dbReference>
<keyword evidence="3" id="KW-0732">Signal</keyword>
<dbReference type="PANTHER" id="PTHR11903">
    <property type="entry name" value="PROSTAGLANDIN G/H SYNTHASE"/>
    <property type="match status" value="1"/>
</dbReference>
<keyword evidence="7" id="KW-0472">Membrane</keyword>
<dbReference type="AlphaFoldDB" id="A0A6P5P263"/>
<dbReference type="InterPro" id="IPR019791">
    <property type="entry name" value="Haem_peroxidase_animal"/>
</dbReference>
<keyword evidence="10" id="KW-0349">Heme</keyword>
<keyword evidence="9" id="KW-0325">Glycoprotein</keyword>
<organism evidence="12 13">
    <name type="scientific">Mus caroli</name>
    <name type="common">Ryukyu mouse</name>
    <name type="synonym">Ricefield mouse</name>
    <dbReference type="NCBI Taxonomy" id="10089"/>
    <lineage>
        <taxon>Eukaryota</taxon>
        <taxon>Metazoa</taxon>
        <taxon>Chordata</taxon>
        <taxon>Craniata</taxon>
        <taxon>Vertebrata</taxon>
        <taxon>Euteleostomi</taxon>
        <taxon>Mammalia</taxon>
        <taxon>Eutheria</taxon>
        <taxon>Euarchontoglires</taxon>
        <taxon>Glires</taxon>
        <taxon>Rodentia</taxon>
        <taxon>Myomorpha</taxon>
        <taxon>Muroidea</taxon>
        <taxon>Muridae</taxon>
        <taxon>Murinae</taxon>
        <taxon>Mus</taxon>
        <taxon>Mus</taxon>
    </lineage>
</organism>
<dbReference type="GO" id="GO:0004666">
    <property type="term" value="F:prostaglandin-endoperoxide synthase activity"/>
    <property type="evidence" value="ECO:0007669"/>
    <property type="project" value="TreeGrafter"/>
</dbReference>
<proteinExistence type="predicted"/>
<keyword evidence="6 10" id="KW-0408">Iron</keyword>
<dbReference type="PROSITE" id="PS50292">
    <property type="entry name" value="PEROXIDASE_3"/>
    <property type="match status" value="1"/>
</dbReference>
<feature type="region of interest" description="Disordered" evidence="11">
    <location>
        <begin position="286"/>
        <end position="390"/>
    </location>
</feature>
<dbReference type="Gene3D" id="1.10.640.10">
    <property type="entry name" value="Haem peroxidase domain superfamily, animal type"/>
    <property type="match status" value="2"/>
</dbReference>
<keyword evidence="8" id="KW-1015">Disulfide bond</keyword>
<evidence type="ECO:0000313" key="13">
    <source>
        <dbReference type="RefSeq" id="XP_021010200.1"/>
    </source>
</evidence>
<dbReference type="InterPro" id="IPR050783">
    <property type="entry name" value="Oxylipin_biosynth_metab"/>
</dbReference>
<dbReference type="GeneID" id="110288093"/>
<feature type="binding site" description="axial binding residue" evidence="10">
    <location>
        <position position="128"/>
    </location>
    <ligand>
        <name>heme b</name>
        <dbReference type="ChEBI" id="CHEBI:60344"/>
    </ligand>
    <ligandPart>
        <name>Fe</name>
        <dbReference type="ChEBI" id="CHEBI:18248"/>
    </ligandPart>
</feature>
<evidence type="ECO:0000256" key="2">
    <source>
        <dbReference type="ARBA" id="ARBA00022723"/>
    </source>
</evidence>
<evidence type="ECO:0000256" key="4">
    <source>
        <dbReference type="ARBA" id="ARBA00022964"/>
    </source>
</evidence>
<feature type="compositionally biased region" description="Basic and acidic residues" evidence="11">
    <location>
        <begin position="328"/>
        <end position="358"/>
    </location>
</feature>
<dbReference type="InterPro" id="IPR010255">
    <property type="entry name" value="Haem_peroxidase_sf"/>
</dbReference>
<evidence type="ECO:0000256" key="9">
    <source>
        <dbReference type="ARBA" id="ARBA00023180"/>
    </source>
</evidence>
<comment type="subcellular location">
    <subcellularLocation>
        <location evidence="1">Microsome membrane</location>
        <topology evidence="1">Peripheral membrane protein</topology>
    </subcellularLocation>
</comment>